<gene>
    <name evidence="4" type="ORF">CTT34_07455</name>
</gene>
<dbReference type="PANTHER" id="PTHR43877">
    <property type="entry name" value="AMINOALKYLPHOSPHONATE N-ACETYLTRANSFERASE-RELATED-RELATED"/>
    <property type="match status" value="1"/>
</dbReference>
<name>A0A857GJT3_9GAMM</name>
<dbReference type="CDD" id="cd04301">
    <property type="entry name" value="NAT_SF"/>
    <property type="match status" value="1"/>
</dbReference>
<feature type="domain" description="N-acetyltransferase" evidence="3">
    <location>
        <begin position="3"/>
        <end position="152"/>
    </location>
</feature>
<dbReference type="KEGG" id="hmd:CTT34_07455"/>
<reference evidence="4 5" key="1">
    <citation type="submission" date="2017-10" db="EMBL/GenBank/DDBJ databases">
        <title>Coral associated bacteria.</title>
        <authorList>
            <person name="Wang X."/>
        </authorList>
    </citation>
    <scope>NUCLEOTIDE SEQUENCE [LARGE SCALE GENOMIC DNA]</scope>
    <source>
        <strain evidence="4 5">SCSIO 43005</strain>
    </source>
</reference>
<dbReference type="SUPFAM" id="SSF55729">
    <property type="entry name" value="Acyl-CoA N-acyltransferases (Nat)"/>
    <property type="match status" value="1"/>
</dbReference>
<dbReference type="GO" id="GO:0016747">
    <property type="term" value="F:acyltransferase activity, transferring groups other than amino-acyl groups"/>
    <property type="evidence" value="ECO:0007669"/>
    <property type="project" value="InterPro"/>
</dbReference>
<dbReference type="Proteomes" id="UP000463949">
    <property type="component" value="Chromosome"/>
</dbReference>
<keyword evidence="2" id="KW-0012">Acyltransferase</keyword>
<dbReference type="InterPro" id="IPR016181">
    <property type="entry name" value="Acyl_CoA_acyltransferase"/>
</dbReference>
<evidence type="ECO:0000313" key="4">
    <source>
        <dbReference type="EMBL" id="QHD49538.1"/>
    </source>
</evidence>
<dbReference type="AlphaFoldDB" id="A0A857GJT3"/>
<evidence type="ECO:0000256" key="2">
    <source>
        <dbReference type="ARBA" id="ARBA00023315"/>
    </source>
</evidence>
<dbReference type="PROSITE" id="PS51186">
    <property type="entry name" value="GNAT"/>
    <property type="match status" value="1"/>
</dbReference>
<accession>A0A857GJT3</accession>
<dbReference type="OrthoDB" id="9803233at2"/>
<dbReference type="Pfam" id="PF00583">
    <property type="entry name" value="Acetyltransf_1"/>
    <property type="match status" value="1"/>
</dbReference>
<dbReference type="EMBL" id="CP024621">
    <property type="protein sequence ID" value="QHD49538.1"/>
    <property type="molecule type" value="Genomic_DNA"/>
</dbReference>
<evidence type="ECO:0000259" key="3">
    <source>
        <dbReference type="PROSITE" id="PS51186"/>
    </source>
</evidence>
<evidence type="ECO:0000313" key="5">
    <source>
        <dbReference type="Proteomes" id="UP000463949"/>
    </source>
</evidence>
<organism evidence="4 5">
    <name type="scientific">Vreelandella aquamarina</name>
    <dbReference type="NCBI Taxonomy" id="77097"/>
    <lineage>
        <taxon>Bacteria</taxon>
        <taxon>Pseudomonadati</taxon>
        <taxon>Pseudomonadota</taxon>
        <taxon>Gammaproteobacteria</taxon>
        <taxon>Oceanospirillales</taxon>
        <taxon>Halomonadaceae</taxon>
        <taxon>Vreelandella</taxon>
    </lineage>
</organism>
<evidence type="ECO:0000256" key="1">
    <source>
        <dbReference type="ARBA" id="ARBA00022679"/>
    </source>
</evidence>
<protein>
    <submittedName>
        <fullName evidence="4">GNAT family N-acetyltransferase</fullName>
    </submittedName>
</protein>
<sequence>MQIRVETLEEQDVITLLEEHMADMHATSPPESIHALDVTALKAPEITFYCARRDGVLLGCAALKSLGNGQAELKSMRTAPASRQQGVAAQLLAHLLEQARSRGYYTLSLETGSMAFFEPARRLYAKFGFEYCGPFGDYQQDPNSCFMTRRLSE</sequence>
<dbReference type="InterPro" id="IPR000182">
    <property type="entry name" value="GNAT_dom"/>
</dbReference>
<dbReference type="Gene3D" id="3.40.630.30">
    <property type="match status" value="1"/>
</dbReference>
<keyword evidence="1 4" id="KW-0808">Transferase</keyword>
<dbReference type="InterPro" id="IPR050832">
    <property type="entry name" value="Bact_Acetyltransf"/>
</dbReference>
<proteinExistence type="predicted"/>
<dbReference type="RefSeq" id="WP_159341869.1">
    <property type="nucleotide sequence ID" value="NZ_CP024621.1"/>
</dbReference>
<dbReference type="PANTHER" id="PTHR43877:SF5">
    <property type="entry name" value="BLL8307 PROTEIN"/>
    <property type="match status" value="1"/>
</dbReference>